<dbReference type="Pfam" id="PF08486">
    <property type="entry name" value="SpoIID"/>
    <property type="match status" value="1"/>
</dbReference>
<dbReference type="PATRIC" id="fig|999894.6.peg.855"/>
<dbReference type="PANTHER" id="PTHR30032">
    <property type="entry name" value="N-ACETYLMURAMOYL-L-ALANINE AMIDASE-RELATED"/>
    <property type="match status" value="1"/>
</dbReference>
<dbReference type="OrthoDB" id="9773852at2"/>
<dbReference type="InterPro" id="IPR051922">
    <property type="entry name" value="Bact_Sporulation_Assoc"/>
</dbReference>
<protein>
    <recommendedName>
        <fullName evidence="2">Sporulation stage II protein D amidase enhancer LytB N-terminal domain-containing protein</fullName>
    </recommendedName>
</protein>
<evidence type="ECO:0000313" key="3">
    <source>
        <dbReference type="EMBL" id="OAQ20933.1"/>
    </source>
</evidence>
<dbReference type="InterPro" id="IPR011990">
    <property type="entry name" value="TPR-like_helical_dom_sf"/>
</dbReference>
<gene>
    <name evidence="3" type="ORF">TDIS_0859</name>
</gene>
<evidence type="ECO:0000256" key="1">
    <source>
        <dbReference type="PROSITE-ProRule" id="PRU00339"/>
    </source>
</evidence>
<dbReference type="GO" id="GO:0030435">
    <property type="term" value="P:sporulation resulting in formation of a cellular spore"/>
    <property type="evidence" value="ECO:0007669"/>
    <property type="project" value="InterPro"/>
</dbReference>
<dbReference type="PROSITE" id="PS50005">
    <property type="entry name" value="TPR"/>
    <property type="match status" value="1"/>
</dbReference>
<proteinExistence type="predicted"/>
<keyword evidence="4" id="KW-1185">Reference proteome</keyword>
<dbReference type="EMBL" id="LWLG01000004">
    <property type="protein sequence ID" value="OAQ20933.1"/>
    <property type="molecule type" value="Genomic_DNA"/>
</dbReference>
<name>A0A179D4N8_9BACT</name>
<comment type="caution">
    <text evidence="3">The sequence shown here is derived from an EMBL/GenBank/DDBJ whole genome shotgun (WGS) entry which is preliminary data.</text>
</comment>
<dbReference type="PANTHER" id="PTHR30032:SF4">
    <property type="entry name" value="AMIDASE ENHANCER"/>
    <property type="match status" value="1"/>
</dbReference>
<dbReference type="Gene3D" id="1.25.40.10">
    <property type="entry name" value="Tetratricopeptide repeat domain"/>
    <property type="match status" value="1"/>
</dbReference>
<reference evidence="3 4" key="1">
    <citation type="submission" date="2016-04" db="EMBL/GenBank/DDBJ databases">
        <title>Genome analysis of Thermosulfurimonas dismutans, the first thermophilic sulfur-disproportionating bacterium of the phylum Thermodesulfobacteria.</title>
        <authorList>
            <person name="Mardanov A.V."/>
            <person name="Beletsky A.V."/>
            <person name="Kadnikov V.V."/>
            <person name="Slobodkin A.I."/>
            <person name="Ravin N.V."/>
        </authorList>
    </citation>
    <scope>NUCLEOTIDE SEQUENCE [LARGE SCALE GENOMIC DNA]</scope>
    <source>
        <strain evidence="3 4">S95</strain>
    </source>
</reference>
<evidence type="ECO:0000259" key="2">
    <source>
        <dbReference type="Pfam" id="PF08486"/>
    </source>
</evidence>
<dbReference type="Pfam" id="PF13174">
    <property type="entry name" value="TPR_6"/>
    <property type="match status" value="1"/>
</dbReference>
<dbReference type="Proteomes" id="UP000078390">
    <property type="component" value="Unassembled WGS sequence"/>
</dbReference>
<sequence length="512" mass="58732">MMVRTRNFFLVVVWVILVVNLWRGYSLAQVDLETERLARWYLNYASYLIDVGKYMEALENYETAYEISRRRATRAEALLSKAALLSTFLDAPEEALKVYQQIEKEYPEKEEVALYREGLLLFDLGRKEEARLVLEKYLKFYPEGRFRFQAEALLKRLLIIPTPPPPEIKVVRPRVRVRLAKGIKEILIKGTPVCNEILGCNEAFLVRAIGRELCIGDKRVGVSRLCFRGSGPLKVESPRKKRVRGKVCVEIYQGKLLVINILDIEEYLLSVVPSESPASWPLETLKAQAVAARTYAYYQLLHRKNKPYDLVDYEGDQAYGGVDKEHPRSTRAVRETEGEVLVYKNRPILAMYMANSGGYTADPKAVFSLSKPYLRAQPDPESLKGKMARWRRVFNIKEVEERLNRIGIKVIGLTAIEPVEKGPSGRVIKIKLIARNGVKVLRTRTTLRRALKLPDILLSSIKKNGDQFIFEGGGFGHGVGYSQWGAAFMGKKYTYREILFYYYPGTEIKKLW</sequence>
<dbReference type="InterPro" id="IPR013693">
    <property type="entry name" value="SpoIID/LytB_N"/>
</dbReference>
<dbReference type="InterPro" id="IPR019734">
    <property type="entry name" value="TPR_rpt"/>
</dbReference>
<accession>A0A179D4N8</accession>
<organism evidence="3 4">
    <name type="scientific">Thermosulfurimonas dismutans</name>
    <dbReference type="NCBI Taxonomy" id="999894"/>
    <lineage>
        <taxon>Bacteria</taxon>
        <taxon>Pseudomonadati</taxon>
        <taxon>Thermodesulfobacteriota</taxon>
        <taxon>Thermodesulfobacteria</taxon>
        <taxon>Thermodesulfobacteriales</taxon>
        <taxon>Thermodesulfobacteriaceae</taxon>
        <taxon>Thermosulfurimonas</taxon>
    </lineage>
</organism>
<dbReference type="NCBIfam" id="TIGR02669">
    <property type="entry name" value="SpoIID_LytB"/>
    <property type="match status" value="1"/>
</dbReference>
<dbReference type="GO" id="GO:0030288">
    <property type="term" value="C:outer membrane-bounded periplasmic space"/>
    <property type="evidence" value="ECO:0007669"/>
    <property type="project" value="TreeGrafter"/>
</dbReference>
<dbReference type="InterPro" id="IPR013486">
    <property type="entry name" value="SpoIID/LytB"/>
</dbReference>
<feature type="domain" description="Sporulation stage II protein D amidase enhancer LytB N-terminal" evidence="2">
    <location>
        <begin position="252"/>
        <end position="343"/>
    </location>
</feature>
<dbReference type="STRING" id="999894.TDIS_0859"/>
<dbReference type="RefSeq" id="WP_068669667.1">
    <property type="nucleotide sequence ID" value="NZ_LWLG01000004.1"/>
</dbReference>
<dbReference type="AlphaFoldDB" id="A0A179D4N8"/>
<evidence type="ECO:0000313" key="4">
    <source>
        <dbReference type="Proteomes" id="UP000078390"/>
    </source>
</evidence>
<dbReference type="SUPFAM" id="SSF48452">
    <property type="entry name" value="TPR-like"/>
    <property type="match status" value="1"/>
</dbReference>
<keyword evidence="1" id="KW-0802">TPR repeat</keyword>
<feature type="repeat" description="TPR" evidence="1">
    <location>
        <begin position="38"/>
        <end position="71"/>
    </location>
</feature>